<gene>
    <name evidence="8" type="ORF">SARC_08073</name>
</gene>
<dbReference type="PANTHER" id="PTHR10015">
    <property type="entry name" value="HEAT SHOCK TRANSCRIPTION FACTOR"/>
    <property type="match status" value="1"/>
</dbReference>
<keyword evidence="5" id="KW-0539">Nucleus</keyword>
<dbReference type="AlphaFoldDB" id="A0A0L0FUD3"/>
<dbReference type="SUPFAM" id="SSF46785">
    <property type="entry name" value="Winged helix' DNA-binding domain"/>
    <property type="match status" value="1"/>
</dbReference>
<sequence>MSAPSSFLEKLLNMLDDHKTEDQIAWAADGASFHIFNPESFAKNILPRYFRHNKFASFVRQLNMYNFSKIPVDNATARGNDSTVRFMNRLFVRGRPHLLSEMKRKSGSVTSHESTATSESLNVAIERLSKTQSDNAHKLHLYENEKDCLTLEVQKLGAASYQQDKTISQIMTFLSSVYGPNSENNQILGMNDDPYRISPRQECLMLNSYEQC</sequence>
<dbReference type="FunFam" id="1.10.10.10:FF:000027">
    <property type="entry name" value="Heat shock transcription factor 1"/>
    <property type="match status" value="1"/>
</dbReference>
<accession>A0A0L0FUD3</accession>
<dbReference type="InterPro" id="IPR000232">
    <property type="entry name" value="HSF_DNA-bd"/>
</dbReference>
<evidence type="ECO:0000256" key="2">
    <source>
        <dbReference type="ARBA" id="ARBA00023015"/>
    </source>
</evidence>
<feature type="domain" description="HSF-type DNA-binding" evidence="7">
    <location>
        <begin position="3"/>
        <end position="105"/>
    </location>
</feature>
<dbReference type="eggNOG" id="KOG0627">
    <property type="taxonomic scope" value="Eukaryota"/>
</dbReference>
<dbReference type="PRINTS" id="PR00056">
    <property type="entry name" value="HSFDOMAIN"/>
</dbReference>
<evidence type="ECO:0000259" key="7">
    <source>
        <dbReference type="SMART" id="SM00415"/>
    </source>
</evidence>
<dbReference type="OrthoDB" id="60033at2759"/>
<evidence type="ECO:0000256" key="1">
    <source>
        <dbReference type="ARBA" id="ARBA00004123"/>
    </source>
</evidence>
<dbReference type="GO" id="GO:0003700">
    <property type="term" value="F:DNA-binding transcription factor activity"/>
    <property type="evidence" value="ECO:0007669"/>
    <property type="project" value="InterPro"/>
</dbReference>
<dbReference type="GO" id="GO:0043565">
    <property type="term" value="F:sequence-specific DNA binding"/>
    <property type="evidence" value="ECO:0007669"/>
    <property type="project" value="InterPro"/>
</dbReference>
<evidence type="ECO:0000313" key="9">
    <source>
        <dbReference type="Proteomes" id="UP000054560"/>
    </source>
</evidence>
<dbReference type="GeneID" id="25908577"/>
<dbReference type="InterPro" id="IPR036388">
    <property type="entry name" value="WH-like_DNA-bd_sf"/>
</dbReference>
<comment type="similarity">
    <text evidence="6">Belongs to the HSF family.</text>
</comment>
<dbReference type="InterPro" id="IPR036390">
    <property type="entry name" value="WH_DNA-bd_sf"/>
</dbReference>
<dbReference type="GO" id="GO:0005634">
    <property type="term" value="C:nucleus"/>
    <property type="evidence" value="ECO:0007669"/>
    <property type="project" value="UniProtKB-SubCell"/>
</dbReference>
<evidence type="ECO:0000256" key="6">
    <source>
        <dbReference type="RuleBase" id="RU004020"/>
    </source>
</evidence>
<name>A0A0L0FUD3_9EUKA</name>
<reference evidence="8 9" key="1">
    <citation type="submission" date="2011-02" db="EMBL/GenBank/DDBJ databases">
        <title>The Genome Sequence of Sphaeroforma arctica JP610.</title>
        <authorList>
            <consortium name="The Broad Institute Genome Sequencing Platform"/>
            <person name="Russ C."/>
            <person name="Cuomo C."/>
            <person name="Young S.K."/>
            <person name="Zeng Q."/>
            <person name="Gargeya S."/>
            <person name="Alvarado L."/>
            <person name="Berlin A."/>
            <person name="Chapman S.B."/>
            <person name="Chen Z."/>
            <person name="Freedman E."/>
            <person name="Gellesch M."/>
            <person name="Goldberg J."/>
            <person name="Griggs A."/>
            <person name="Gujja S."/>
            <person name="Heilman E."/>
            <person name="Heiman D."/>
            <person name="Howarth C."/>
            <person name="Mehta T."/>
            <person name="Neiman D."/>
            <person name="Pearson M."/>
            <person name="Roberts A."/>
            <person name="Saif S."/>
            <person name="Shea T."/>
            <person name="Shenoy N."/>
            <person name="Sisk P."/>
            <person name="Stolte C."/>
            <person name="Sykes S."/>
            <person name="White J."/>
            <person name="Yandava C."/>
            <person name="Burger G."/>
            <person name="Gray M.W."/>
            <person name="Holland P.W.H."/>
            <person name="King N."/>
            <person name="Lang F.B.F."/>
            <person name="Roger A.J."/>
            <person name="Ruiz-Trillo I."/>
            <person name="Haas B."/>
            <person name="Nusbaum C."/>
            <person name="Birren B."/>
        </authorList>
    </citation>
    <scope>NUCLEOTIDE SEQUENCE [LARGE SCALE GENOMIC DNA]</scope>
    <source>
        <strain evidence="8 9">JP610</strain>
    </source>
</reference>
<comment type="subcellular location">
    <subcellularLocation>
        <location evidence="1">Nucleus</location>
    </subcellularLocation>
</comment>
<dbReference type="RefSeq" id="XP_014153440.1">
    <property type="nucleotide sequence ID" value="XM_014297965.1"/>
</dbReference>
<dbReference type="Gene3D" id="1.10.10.10">
    <property type="entry name" value="Winged helix-like DNA-binding domain superfamily/Winged helix DNA-binding domain"/>
    <property type="match status" value="1"/>
</dbReference>
<dbReference type="EMBL" id="KQ242287">
    <property type="protein sequence ID" value="KNC79538.1"/>
    <property type="molecule type" value="Genomic_DNA"/>
</dbReference>
<dbReference type="SMART" id="SM00415">
    <property type="entry name" value="HSF"/>
    <property type="match status" value="1"/>
</dbReference>
<evidence type="ECO:0000313" key="8">
    <source>
        <dbReference type="EMBL" id="KNC79538.1"/>
    </source>
</evidence>
<proteinExistence type="inferred from homology"/>
<dbReference type="Pfam" id="PF00447">
    <property type="entry name" value="HSF_DNA-bind"/>
    <property type="match status" value="1"/>
</dbReference>
<keyword evidence="9" id="KW-1185">Reference proteome</keyword>
<keyword evidence="2" id="KW-0805">Transcription regulation</keyword>
<evidence type="ECO:0000256" key="5">
    <source>
        <dbReference type="ARBA" id="ARBA00023242"/>
    </source>
</evidence>
<organism evidence="8 9">
    <name type="scientific">Sphaeroforma arctica JP610</name>
    <dbReference type="NCBI Taxonomy" id="667725"/>
    <lineage>
        <taxon>Eukaryota</taxon>
        <taxon>Ichthyosporea</taxon>
        <taxon>Ichthyophonida</taxon>
        <taxon>Sphaeroforma</taxon>
    </lineage>
</organism>
<protein>
    <recommendedName>
        <fullName evidence="7">HSF-type DNA-binding domain-containing protein</fullName>
    </recommendedName>
</protein>
<evidence type="ECO:0000256" key="3">
    <source>
        <dbReference type="ARBA" id="ARBA00023125"/>
    </source>
</evidence>
<keyword evidence="4" id="KW-0804">Transcription</keyword>
<keyword evidence="3" id="KW-0238">DNA-binding</keyword>
<dbReference type="PANTHER" id="PTHR10015:SF427">
    <property type="entry name" value="HEAT SHOCK FACTOR PROTEIN"/>
    <property type="match status" value="1"/>
</dbReference>
<dbReference type="Proteomes" id="UP000054560">
    <property type="component" value="Unassembled WGS sequence"/>
</dbReference>
<evidence type="ECO:0000256" key="4">
    <source>
        <dbReference type="ARBA" id="ARBA00023163"/>
    </source>
</evidence>
<dbReference type="STRING" id="667725.A0A0L0FUD3"/>